<reference evidence="2" key="2">
    <citation type="submission" date="2020-09" db="EMBL/GenBank/DDBJ databases">
        <authorList>
            <person name="Sun Q."/>
            <person name="Zhou Y."/>
        </authorList>
    </citation>
    <scope>NUCLEOTIDE SEQUENCE</scope>
    <source>
        <strain evidence="2">CGMCC 1.10998</strain>
    </source>
</reference>
<gene>
    <name evidence="2" type="ORF">GCM10011396_48650</name>
</gene>
<dbReference type="EMBL" id="BMED01000006">
    <property type="protein sequence ID" value="GGC95536.1"/>
    <property type="molecule type" value="Genomic_DNA"/>
</dbReference>
<dbReference type="Proteomes" id="UP000637423">
    <property type="component" value="Unassembled WGS sequence"/>
</dbReference>
<dbReference type="RefSeq" id="WP_188568736.1">
    <property type="nucleotide sequence ID" value="NZ_BMED01000006.1"/>
</dbReference>
<dbReference type="Gene3D" id="3.10.450.50">
    <property type="match status" value="1"/>
</dbReference>
<keyword evidence="3" id="KW-1185">Reference proteome</keyword>
<evidence type="ECO:0000313" key="3">
    <source>
        <dbReference type="Proteomes" id="UP000637423"/>
    </source>
</evidence>
<reference evidence="2" key="1">
    <citation type="journal article" date="2014" name="Int. J. Syst. Evol. Microbiol.">
        <title>Complete genome sequence of Corynebacterium casei LMG S-19264T (=DSM 44701T), isolated from a smear-ripened cheese.</title>
        <authorList>
            <consortium name="US DOE Joint Genome Institute (JGI-PGF)"/>
            <person name="Walter F."/>
            <person name="Albersmeier A."/>
            <person name="Kalinowski J."/>
            <person name="Ruckert C."/>
        </authorList>
    </citation>
    <scope>NUCLEOTIDE SEQUENCE</scope>
    <source>
        <strain evidence="2">CGMCC 1.10998</strain>
    </source>
</reference>
<proteinExistence type="predicted"/>
<accession>A0A916UZF1</accession>
<protein>
    <recommendedName>
        <fullName evidence="1">DUF4440 domain-containing protein</fullName>
    </recommendedName>
</protein>
<evidence type="ECO:0000313" key="2">
    <source>
        <dbReference type="EMBL" id="GGC95536.1"/>
    </source>
</evidence>
<feature type="domain" description="DUF4440" evidence="1">
    <location>
        <begin position="10"/>
        <end position="119"/>
    </location>
</feature>
<dbReference type="Pfam" id="PF14534">
    <property type="entry name" value="DUF4440"/>
    <property type="match status" value="1"/>
</dbReference>
<sequence>MDETEGQIYSLYLRMLDGWNRRDAALMAAQFADDGNTIGFDGSQMQGRADIQATLQQIFTQHATPPFVHKLKEIRFLTADVALLRAIVGMVPPGKSALEPALNAVQTIIAKSHNNSWQISQLQNTPAALHGRPELVQQMTEELAAELNAGTSAEQPRSS</sequence>
<dbReference type="AlphaFoldDB" id="A0A916UZF1"/>
<organism evidence="2 3">
    <name type="scientific">Undibacterium terreum</name>
    <dbReference type="NCBI Taxonomy" id="1224302"/>
    <lineage>
        <taxon>Bacteria</taxon>
        <taxon>Pseudomonadati</taxon>
        <taxon>Pseudomonadota</taxon>
        <taxon>Betaproteobacteria</taxon>
        <taxon>Burkholderiales</taxon>
        <taxon>Oxalobacteraceae</taxon>
        <taxon>Undibacterium</taxon>
    </lineage>
</organism>
<dbReference type="NCBIfam" id="TIGR02246">
    <property type="entry name" value="SgcJ/EcaC family oxidoreductase"/>
    <property type="match status" value="1"/>
</dbReference>
<dbReference type="InterPro" id="IPR027843">
    <property type="entry name" value="DUF4440"/>
</dbReference>
<dbReference type="InterPro" id="IPR011944">
    <property type="entry name" value="Steroid_delta5-4_isomerase"/>
</dbReference>
<dbReference type="SUPFAM" id="SSF54427">
    <property type="entry name" value="NTF2-like"/>
    <property type="match status" value="1"/>
</dbReference>
<dbReference type="InterPro" id="IPR032710">
    <property type="entry name" value="NTF2-like_dom_sf"/>
</dbReference>
<comment type="caution">
    <text evidence="2">The sequence shown here is derived from an EMBL/GenBank/DDBJ whole genome shotgun (WGS) entry which is preliminary data.</text>
</comment>
<evidence type="ECO:0000259" key="1">
    <source>
        <dbReference type="Pfam" id="PF14534"/>
    </source>
</evidence>
<name>A0A916UZF1_9BURK</name>